<dbReference type="InterPro" id="IPR008727">
    <property type="entry name" value="PAAR_motif"/>
</dbReference>
<gene>
    <name evidence="2" type="ORF">PS691_05648</name>
</gene>
<reference evidence="2 3" key="1">
    <citation type="submission" date="2019-09" db="EMBL/GenBank/DDBJ databases">
        <authorList>
            <person name="Chandra G."/>
            <person name="Truman W A."/>
        </authorList>
    </citation>
    <scope>NUCLEOTIDE SEQUENCE [LARGE SCALE GENOMIC DNA]</scope>
    <source>
        <strain evidence="2">PS691</strain>
    </source>
</reference>
<name>A0A5E7FL78_PSEFL</name>
<proteinExistence type="predicted"/>
<evidence type="ECO:0000313" key="2">
    <source>
        <dbReference type="EMBL" id="VVO39996.1"/>
    </source>
</evidence>
<sequence>MRRYHITVGAKTTVDGTVRTGWECSTINGQAMAREGDEVYCPECDSTGEIVCDGPHLVDLLDGRHAALDGDLCRCKCDPPPRLIANQTLRYQVIDGGDVAPRPRASAQPVAPAAARPSVTEPRPSGFAPAASRSTPTFAELPGRVCENLWRGYQQRAESIVAPGGRLIADPKARNRAINAAYAQLWLHDQRFQWAGLAAFASKQVGCGLLHAADSVEKIQAEHEAAQHLKNSARTGFFGLFSPSERERQAKIRDFEQAQRDYEQAIRNNPLPSIDFRGDGEPLSFAQQLYQHVYEMLAMGNTTLFLDVFPLHVFYKERGLQALETCLPSRKNIYGHDQHPVLWPVAQETLKFGTNHKEILPAFEAIEAGNIAESVKFLATHEQVNILQPAMYSNSKLVALLRGNHVSYVTGIPSGIAQAIELTLASQCRPVDDGRTIGFSNNPMADLSNIEQRMPFVLKAAAQFDELLHDGNRHRIEQAIRDIAAGGGVR</sequence>
<evidence type="ECO:0000313" key="3">
    <source>
        <dbReference type="Proteomes" id="UP000337909"/>
    </source>
</evidence>
<dbReference type="Pfam" id="PF10720">
    <property type="entry name" value="DUF2515"/>
    <property type="match status" value="1"/>
</dbReference>
<dbReference type="CDD" id="cd14744">
    <property type="entry name" value="PAAR_CT_2"/>
    <property type="match status" value="1"/>
</dbReference>
<dbReference type="Pfam" id="PF05488">
    <property type="entry name" value="PAAR_motif"/>
    <property type="match status" value="1"/>
</dbReference>
<accession>A0A5E7FL78</accession>
<dbReference type="EMBL" id="CABVHQ010000112">
    <property type="protein sequence ID" value="VVO39996.1"/>
    <property type="molecule type" value="Genomic_DNA"/>
</dbReference>
<protein>
    <recommendedName>
        <fullName evidence="4">PAAR domain-containing protein</fullName>
    </recommendedName>
</protein>
<dbReference type="InterPro" id="IPR019658">
    <property type="entry name" value="DUF2515"/>
</dbReference>
<evidence type="ECO:0008006" key="4">
    <source>
        <dbReference type="Google" id="ProtNLM"/>
    </source>
</evidence>
<organism evidence="2 3">
    <name type="scientific">Pseudomonas fluorescens</name>
    <dbReference type="NCBI Taxonomy" id="294"/>
    <lineage>
        <taxon>Bacteria</taxon>
        <taxon>Pseudomonadati</taxon>
        <taxon>Pseudomonadota</taxon>
        <taxon>Gammaproteobacteria</taxon>
        <taxon>Pseudomonadales</taxon>
        <taxon>Pseudomonadaceae</taxon>
        <taxon>Pseudomonas</taxon>
    </lineage>
</organism>
<evidence type="ECO:0000256" key="1">
    <source>
        <dbReference type="SAM" id="MobiDB-lite"/>
    </source>
</evidence>
<dbReference type="RefSeq" id="WP_150645430.1">
    <property type="nucleotide sequence ID" value="NZ_CABVHQ010000112.1"/>
</dbReference>
<dbReference type="Proteomes" id="UP000337909">
    <property type="component" value="Unassembled WGS sequence"/>
</dbReference>
<dbReference type="OrthoDB" id="143720at2"/>
<feature type="compositionally biased region" description="Low complexity" evidence="1">
    <location>
        <begin position="100"/>
        <end position="119"/>
    </location>
</feature>
<dbReference type="AlphaFoldDB" id="A0A5E7FL78"/>
<feature type="region of interest" description="Disordered" evidence="1">
    <location>
        <begin position="100"/>
        <end position="135"/>
    </location>
</feature>